<dbReference type="SUPFAM" id="SSF52091">
    <property type="entry name" value="SpoIIaa-like"/>
    <property type="match status" value="1"/>
</dbReference>
<dbReference type="InterPro" id="IPR011547">
    <property type="entry name" value="SLC26A/SulP_dom"/>
</dbReference>
<feature type="transmembrane region" description="Helical" evidence="5">
    <location>
        <begin position="501"/>
        <end position="521"/>
    </location>
</feature>
<feature type="transmembrane region" description="Helical" evidence="5">
    <location>
        <begin position="83"/>
        <end position="101"/>
    </location>
</feature>
<evidence type="ECO:0000256" key="1">
    <source>
        <dbReference type="ARBA" id="ARBA00004141"/>
    </source>
</evidence>
<dbReference type="GO" id="GO:0016020">
    <property type="term" value="C:membrane"/>
    <property type="evidence" value="ECO:0007669"/>
    <property type="project" value="UniProtKB-SubCell"/>
</dbReference>
<feature type="transmembrane region" description="Helical" evidence="5">
    <location>
        <begin position="107"/>
        <end position="128"/>
    </location>
</feature>
<feature type="transmembrane region" description="Helical" evidence="5">
    <location>
        <begin position="533"/>
        <end position="549"/>
    </location>
</feature>
<evidence type="ECO:0000256" key="3">
    <source>
        <dbReference type="ARBA" id="ARBA00022989"/>
    </source>
</evidence>
<dbReference type="PROSITE" id="PS50801">
    <property type="entry name" value="STAS"/>
    <property type="match status" value="1"/>
</dbReference>
<protein>
    <submittedName>
        <fullName evidence="7">Putative sulfate transporter/MT1781</fullName>
    </submittedName>
</protein>
<dbReference type="Gene3D" id="3.30.750.24">
    <property type="entry name" value="STAS domain"/>
    <property type="match status" value="1"/>
</dbReference>
<dbReference type="EMBL" id="FMSV02000059">
    <property type="protein sequence ID" value="SEH04559.1"/>
    <property type="molecule type" value="Genomic_DNA"/>
</dbReference>
<dbReference type="AlphaFoldDB" id="A0A1H6F5J8"/>
<dbReference type="Pfam" id="PF01740">
    <property type="entry name" value="STAS"/>
    <property type="match status" value="1"/>
</dbReference>
<gene>
    <name evidence="7" type="ORF">MBHS_00407</name>
</gene>
<dbReference type="OrthoDB" id="9769739at2"/>
<feature type="transmembrane region" description="Helical" evidence="5">
    <location>
        <begin position="215"/>
        <end position="234"/>
    </location>
</feature>
<comment type="subcellular location">
    <subcellularLocation>
        <location evidence="1">Membrane</location>
        <topology evidence="1">Multi-pass membrane protein</topology>
    </subcellularLocation>
</comment>
<dbReference type="Pfam" id="PF00916">
    <property type="entry name" value="Sulfate_transp"/>
    <property type="match status" value="2"/>
</dbReference>
<keyword evidence="8" id="KW-1185">Reference proteome</keyword>
<proteinExistence type="predicted"/>
<feature type="transmembrane region" description="Helical" evidence="5">
    <location>
        <begin position="32"/>
        <end position="52"/>
    </location>
</feature>
<evidence type="ECO:0000259" key="6">
    <source>
        <dbReference type="PROSITE" id="PS50801"/>
    </source>
</evidence>
<feature type="transmembrane region" description="Helical" evidence="5">
    <location>
        <begin position="58"/>
        <end position="76"/>
    </location>
</feature>
<dbReference type="InterPro" id="IPR002645">
    <property type="entry name" value="STAS_dom"/>
</dbReference>
<name>A0A1H6F5J8_9GAMM</name>
<keyword evidence="4 5" id="KW-0472">Membrane</keyword>
<organism evidence="7 8">
    <name type="scientific">Candidatus Venteria ishoeyi</name>
    <dbReference type="NCBI Taxonomy" id="1899563"/>
    <lineage>
        <taxon>Bacteria</taxon>
        <taxon>Pseudomonadati</taxon>
        <taxon>Pseudomonadota</taxon>
        <taxon>Gammaproteobacteria</taxon>
        <taxon>Thiotrichales</taxon>
        <taxon>Thiotrichaceae</taxon>
        <taxon>Venteria</taxon>
    </lineage>
</organism>
<reference evidence="7 8" key="1">
    <citation type="submission" date="2016-10" db="EMBL/GenBank/DDBJ databases">
        <authorList>
            <person name="de Groot N.N."/>
        </authorList>
    </citation>
    <scope>NUCLEOTIDE SEQUENCE [LARGE SCALE GENOMIC DNA]</scope>
    <source>
        <strain evidence="7">MBHS1</strain>
    </source>
</reference>
<dbReference type="PANTHER" id="PTHR11814">
    <property type="entry name" value="SULFATE TRANSPORTER"/>
    <property type="match status" value="1"/>
</dbReference>
<dbReference type="CDD" id="cd07042">
    <property type="entry name" value="STAS_SulP_like_sulfate_transporter"/>
    <property type="match status" value="1"/>
</dbReference>
<feature type="domain" description="STAS" evidence="6">
    <location>
        <begin position="603"/>
        <end position="705"/>
    </location>
</feature>
<dbReference type="Proteomes" id="UP000236724">
    <property type="component" value="Unassembled WGS sequence"/>
</dbReference>
<feature type="transmembrane region" description="Helical" evidence="5">
    <location>
        <begin position="403"/>
        <end position="425"/>
    </location>
</feature>
<keyword evidence="2 5" id="KW-0812">Transmembrane</keyword>
<dbReference type="InterPro" id="IPR001902">
    <property type="entry name" value="SLC26A/SulP_fam"/>
</dbReference>
<dbReference type="InterPro" id="IPR036513">
    <property type="entry name" value="STAS_dom_sf"/>
</dbReference>
<evidence type="ECO:0000313" key="8">
    <source>
        <dbReference type="Proteomes" id="UP000236724"/>
    </source>
</evidence>
<accession>A0A1H6F5J8</accession>
<keyword evidence="3 5" id="KW-1133">Transmembrane helix</keyword>
<feature type="transmembrane region" description="Helical" evidence="5">
    <location>
        <begin position="473"/>
        <end position="495"/>
    </location>
</feature>
<evidence type="ECO:0000256" key="2">
    <source>
        <dbReference type="ARBA" id="ARBA00022692"/>
    </source>
</evidence>
<evidence type="ECO:0000256" key="5">
    <source>
        <dbReference type="SAM" id="Phobius"/>
    </source>
</evidence>
<evidence type="ECO:0000313" key="7">
    <source>
        <dbReference type="EMBL" id="SEH04559.1"/>
    </source>
</evidence>
<feature type="transmembrane region" description="Helical" evidence="5">
    <location>
        <begin position="179"/>
        <end position="203"/>
    </location>
</feature>
<dbReference type="GO" id="GO:0055085">
    <property type="term" value="P:transmembrane transport"/>
    <property type="evidence" value="ECO:0007669"/>
    <property type="project" value="InterPro"/>
</dbReference>
<dbReference type="RefSeq" id="WP_146066371.1">
    <property type="nucleotide sequence ID" value="NZ_FMSV02000059.1"/>
</dbReference>
<evidence type="ECO:0000256" key="4">
    <source>
        <dbReference type="ARBA" id="ARBA00023136"/>
    </source>
</evidence>
<sequence length="717" mass="78396">MLAFKEFLVARFLPFLQWLPELKDGKILRADLLAGITVALVLIPQSMAYAQLAGLPPYYGLYAAFMPPMIASLFGSSRQLATGPVAVVSLMTAAALEPLATAGGDAFIAYAIMLSIIVGLFQMSLGLLRLGVLVNFLSHPVVVGFTNAAAIIIATSQLSKIFGVSVEKMPHHYETVWNVLVAAAESMHWPTFFMALLAFSIMIVTKKVNPRLPNVLIAVVITTVLSWVIGFQQLQTINHAQIASTGIQQQVQAQLDMRGKFEELSTQILAADKSYQQIIKDTSPNSLLTLEARYQLENLKLQRSQLKNDMKTSLKKLQTEELHFVAAANAEVKASADDANIKQINGKLYNQADLPENAEAAAWKVHKIDAEGNLLMLSGGKVVGMIPSGLPAFKMPSFDFSTMLQLLSTAIVISLIGFMEAISIAKAMAAKTRQKLDANQELIGQGMGNIMGGLFQSYPTSGSFSRSAVNISAGAITGFSAVVTSIVVIITLLWLTPLLYHLPQATLAAVIMMAVIGLVNVEAIKHAWHANKHDGSVSIITFVLTLAFAPHLDKGIMIGVILSLMMFLFRRMAPRVLFLRRGENKAYEVIENCKDCEDEKVGVLRFEGSLYFANISYFEEKVQELLVNRPKLSYLIVEGVSINEVDASGEEMLRAVVHSLNDANVEVLFSRVKTPVRNMLEHTGFIAMHGEDKFFRRPEQAFAYIEAQEEAAEAGAA</sequence>
<feature type="transmembrane region" description="Helical" evidence="5">
    <location>
        <begin position="140"/>
        <end position="159"/>
    </location>
</feature>